<sequence>MSTITKQAVQAVADLKAGYTLGHADVAILNELARIALASLEAEAVCVIDQSNLDYLKSGADADVWPASRKEMGDVLLYRTAPPAPAKAEPVAWLWSHRKHPSEVTLVRPEDDEKAEGAHWSWWSCQALYAAPPAPVSVPDFPEILPCPVILEPGLRFDKGVPTKAMLGALQRRAEHYAELEAMTPEQRAKHDAGMKEFAAMLQGVDRPQNETQNIPENIPATQFKPVADLYGLTSPTGSETSFTFDAVEARDFIGGGWSCQEYVELERFQEAVSGNPPVTPDGWREEAEKLAEVYGSAFVIFRHGEEPVCADSTKFWFGFDPAAPDFRENSSSSTKHFREITKASTNCPKCGGRGAYHCPQMLGTVECECTFPAALRREVSGRIQEERAQIREEMVMGARLTRHRFKP</sequence>
<proteinExistence type="predicted"/>
<accession>A0A8S5N9D6</accession>
<name>A0A8S5N9D6_9CAUD</name>
<organism evidence="1">
    <name type="scientific">Siphoviridae sp. ctpLW14</name>
    <dbReference type="NCBI Taxonomy" id="2826464"/>
    <lineage>
        <taxon>Viruses</taxon>
        <taxon>Duplodnaviria</taxon>
        <taxon>Heunggongvirae</taxon>
        <taxon>Uroviricota</taxon>
        <taxon>Caudoviricetes</taxon>
    </lineage>
</organism>
<reference evidence="1" key="1">
    <citation type="journal article" date="2021" name="Proc. Natl. Acad. Sci. U.S.A.">
        <title>A Catalog of Tens of Thousands of Viruses from Human Metagenomes Reveals Hidden Associations with Chronic Diseases.</title>
        <authorList>
            <person name="Tisza M.J."/>
            <person name="Buck C.B."/>
        </authorList>
    </citation>
    <scope>NUCLEOTIDE SEQUENCE</scope>
    <source>
        <strain evidence="1">CtpLW14</strain>
    </source>
</reference>
<evidence type="ECO:0000313" key="1">
    <source>
        <dbReference type="EMBL" id="DAD90999.1"/>
    </source>
</evidence>
<dbReference type="EMBL" id="BK015100">
    <property type="protein sequence ID" value="DAD90999.1"/>
    <property type="molecule type" value="Genomic_DNA"/>
</dbReference>
<protein>
    <submittedName>
        <fullName evidence="1">Uncharacterized protein</fullName>
    </submittedName>
</protein>